<dbReference type="Proteomes" id="UP000775547">
    <property type="component" value="Unassembled WGS sequence"/>
</dbReference>
<dbReference type="SUPFAM" id="SSF53474">
    <property type="entry name" value="alpha/beta-Hydrolases"/>
    <property type="match status" value="1"/>
</dbReference>
<dbReference type="Gene3D" id="3.40.50.1820">
    <property type="entry name" value="alpha/beta hydrolase"/>
    <property type="match status" value="1"/>
</dbReference>
<reference evidence="2" key="2">
    <citation type="submission" date="2021-10" db="EMBL/GenBank/DDBJ databases">
        <title>Phylogenomics reveals ancestral predisposition of the termite-cultivated fungus Termitomyces towards a domesticated lifestyle.</title>
        <authorList>
            <person name="Auxier B."/>
            <person name="Grum-Grzhimaylo A."/>
            <person name="Cardenas M.E."/>
            <person name="Lodge J.D."/>
            <person name="Laessoe T."/>
            <person name="Pedersen O."/>
            <person name="Smith M.E."/>
            <person name="Kuyper T.W."/>
            <person name="Franco-Molano E.A."/>
            <person name="Baroni T.J."/>
            <person name="Aanen D.K."/>
        </authorList>
    </citation>
    <scope>NUCLEOTIDE SEQUENCE</scope>
    <source>
        <strain evidence="2">AP01</strain>
        <tissue evidence="2">Mycelium</tissue>
    </source>
</reference>
<evidence type="ECO:0000313" key="3">
    <source>
        <dbReference type="Proteomes" id="UP000775547"/>
    </source>
</evidence>
<evidence type="ECO:0000313" key="2">
    <source>
        <dbReference type="EMBL" id="KAG5643774.1"/>
    </source>
</evidence>
<dbReference type="OrthoDB" id="294702at2759"/>
<organism evidence="2 3">
    <name type="scientific">Asterophora parasitica</name>
    <dbReference type="NCBI Taxonomy" id="117018"/>
    <lineage>
        <taxon>Eukaryota</taxon>
        <taxon>Fungi</taxon>
        <taxon>Dikarya</taxon>
        <taxon>Basidiomycota</taxon>
        <taxon>Agaricomycotina</taxon>
        <taxon>Agaricomycetes</taxon>
        <taxon>Agaricomycetidae</taxon>
        <taxon>Agaricales</taxon>
        <taxon>Tricholomatineae</taxon>
        <taxon>Lyophyllaceae</taxon>
        <taxon>Asterophora</taxon>
    </lineage>
</organism>
<dbReference type="EMBL" id="JABCKV010000096">
    <property type="protein sequence ID" value="KAG5643774.1"/>
    <property type="molecule type" value="Genomic_DNA"/>
</dbReference>
<comment type="caution">
    <text evidence="2">The sequence shown here is derived from an EMBL/GenBank/DDBJ whole genome shotgun (WGS) entry which is preliminary data.</text>
</comment>
<dbReference type="PANTHER" id="PTHR43798:SF33">
    <property type="entry name" value="HYDROLASE, PUTATIVE (AFU_ORTHOLOGUE AFUA_2G14860)-RELATED"/>
    <property type="match status" value="1"/>
</dbReference>
<accession>A0A9P7G6F8</accession>
<sequence>MIHVEDKSLVLPDGRTLAFADNGNTSSSSIVLFFHGAFSVGDASRLPHALLDRNVHFIAPTLPGWGRSSPTPAPDPAAGPASYTATLAADITALITHIHPPTRHPHTPLKVYLCGHSFGTVLAQMLYGLAHDTFPLGRHIAALVLLAPHSPPHCHVGYARCMTWPAYLMAGPPARYVPFNALMHLARLLLTGCFSSEATAEAFMRRYVIDAMDDDEREVFALWREEQGLDEGQFEREIGRNAFRSVRRSWRGFLDIPAVYHSGWGNFCFANIENTCPVLVVTAENDSVAPPEMARWLASTYKSARLKVIPRGSHTSAFFHLDDIWDEAFSIEVSSSD</sequence>
<dbReference type="GO" id="GO:0016020">
    <property type="term" value="C:membrane"/>
    <property type="evidence" value="ECO:0007669"/>
    <property type="project" value="TreeGrafter"/>
</dbReference>
<proteinExistence type="predicted"/>
<protein>
    <recommendedName>
        <fullName evidence="1">AB hydrolase-1 domain-containing protein</fullName>
    </recommendedName>
</protein>
<evidence type="ECO:0000259" key="1">
    <source>
        <dbReference type="Pfam" id="PF12697"/>
    </source>
</evidence>
<keyword evidence="3" id="KW-1185">Reference proteome</keyword>
<gene>
    <name evidence="2" type="ORF">DXG03_009653</name>
</gene>
<dbReference type="InterPro" id="IPR050266">
    <property type="entry name" value="AB_hydrolase_sf"/>
</dbReference>
<dbReference type="PANTHER" id="PTHR43798">
    <property type="entry name" value="MONOACYLGLYCEROL LIPASE"/>
    <property type="match status" value="1"/>
</dbReference>
<feature type="domain" description="AB hydrolase-1" evidence="1">
    <location>
        <begin position="31"/>
        <end position="321"/>
    </location>
</feature>
<dbReference type="AlphaFoldDB" id="A0A9P7G6F8"/>
<dbReference type="Pfam" id="PF12697">
    <property type="entry name" value="Abhydrolase_6"/>
    <property type="match status" value="1"/>
</dbReference>
<dbReference type="InterPro" id="IPR029058">
    <property type="entry name" value="AB_hydrolase_fold"/>
</dbReference>
<dbReference type="GO" id="GO:0047372">
    <property type="term" value="F:monoacylglycerol lipase activity"/>
    <property type="evidence" value="ECO:0007669"/>
    <property type="project" value="TreeGrafter"/>
</dbReference>
<name>A0A9P7G6F8_9AGAR</name>
<dbReference type="InterPro" id="IPR000073">
    <property type="entry name" value="AB_hydrolase_1"/>
</dbReference>
<reference evidence="2" key="1">
    <citation type="submission" date="2020-07" db="EMBL/GenBank/DDBJ databases">
        <authorList>
            <person name="Nieuwenhuis M."/>
            <person name="Van De Peppel L.J.J."/>
        </authorList>
    </citation>
    <scope>NUCLEOTIDE SEQUENCE</scope>
    <source>
        <strain evidence="2">AP01</strain>
        <tissue evidence="2">Mycelium</tissue>
    </source>
</reference>
<dbReference type="GO" id="GO:0046464">
    <property type="term" value="P:acylglycerol catabolic process"/>
    <property type="evidence" value="ECO:0007669"/>
    <property type="project" value="TreeGrafter"/>
</dbReference>